<dbReference type="EMBL" id="CAJHCP010000004">
    <property type="protein sequence ID" value="CAD6528690.1"/>
    <property type="molecule type" value="Genomic_DNA"/>
</dbReference>
<protein>
    <submittedName>
        <fullName evidence="2">Uncharacterized protein</fullName>
    </submittedName>
</protein>
<name>A0ABM8NJN0_9BURK</name>
<accession>A0ABM8NJN0</accession>
<keyword evidence="1" id="KW-0812">Transmembrane</keyword>
<reference evidence="2 3" key="1">
    <citation type="submission" date="2020-10" db="EMBL/GenBank/DDBJ databases">
        <authorList>
            <person name="Peeters C."/>
        </authorList>
    </citation>
    <scope>NUCLEOTIDE SEQUENCE [LARGE SCALE GENOMIC DNA]</scope>
    <source>
        <strain evidence="2 3">LMG 28140</strain>
    </source>
</reference>
<gene>
    <name evidence="2" type="ORF">LMG28140_02172</name>
</gene>
<evidence type="ECO:0000256" key="1">
    <source>
        <dbReference type="SAM" id="Phobius"/>
    </source>
</evidence>
<feature type="transmembrane region" description="Helical" evidence="1">
    <location>
        <begin position="60"/>
        <end position="79"/>
    </location>
</feature>
<organism evidence="2 3">
    <name type="scientific">Paraburkholderia metrosideri</name>
    <dbReference type="NCBI Taxonomy" id="580937"/>
    <lineage>
        <taxon>Bacteria</taxon>
        <taxon>Pseudomonadati</taxon>
        <taxon>Pseudomonadota</taxon>
        <taxon>Betaproteobacteria</taxon>
        <taxon>Burkholderiales</taxon>
        <taxon>Burkholderiaceae</taxon>
        <taxon>Paraburkholderia</taxon>
    </lineage>
</organism>
<keyword evidence="3" id="KW-1185">Reference proteome</keyword>
<comment type="caution">
    <text evidence="2">The sequence shown here is derived from an EMBL/GenBank/DDBJ whole genome shotgun (WGS) entry which is preliminary data.</text>
</comment>
<proteinExistence type="predicted"/>
<keyword evidence="1" id="KW-1133">Transmembrane helix</keyword>
<feature type="transmembrane region" description="Helical" evidence="1">
    <location>
        <begin position="126"/>
        <end position="149"/>
    </location>
</feature>
<evidence type="ECO:0000313" key="3">
    <source>
        <dbReference type="Proteomes" id="UP000598032"/>
    </source>
</evidence>
<dbReference type="Proteomes" id="UP000598032">
    <property type="component" value="Unassembled WGS sequence"/>
</dbReference>
<evidence type="ECO:0000313" key="2">
    <source>
        <dbReference type="EMBL" id="CAD6528690.1"/>
    </source>
</evidence>
<keyword evidence="1" id="KW-0472">Membrane</keyword>
<sequence>MNPRSAMSGYSIVPETLGMLAGFALDVRGAGPQLIMSQCGADGGSGLLQTLTLHMSELPAMYIGVVAASLGAASLRRVIKPRFHLTLCADFFRSAARTLWMLAGMTFGTILCGRMASGFIEAVPSSLRGVIMLGAMIFGMACSMIALTVCTRLTRTFCRASIFTT</sequence>
<feature type="transmembrane region" description="Helical" evidence="1">
    <location>
        <begin position="99"/>
        <end position="120"/>
    </location>
</feature>